<dbReference type="EMBL" id="FXTE01000011">
    <property type="protein sequence ID" value="SMO82781.1"/>
    <property type="molecule type" value="Genomic_DNA"/>
</dbReference>
<keyword evidence="5" id="KW-0574">Periplasm</keyword>
<accession>A0A521EH27</accession>
<evidence type="ECO:0000256" key="3">
    <source>
        <dbReference type="ARBA" id="ARBA00022448"/>
    </source>
</evidence>
<dbReference type="PANTHER" id="PTHR33376">
    <property type="match status" value="1"/>
</dbReference>
<dbReference type="AlphaFoldDB" id="A0A521EH27"/>
<organism evidence="7 8">
    <name type="scientific">Ruegeria faecimaris</name>
    <dbReference type="NCBI Taxonomy" id="686389"/>
    <lineage>
        <taxon>Bacteria</taxon>
        <taxon>Pseudomonadati</taxon>
        <taxon>Pseudomonadota</taxon>
        <taxon>Alphaproteobacteria</taxon>
        <taxon>Rhodobacterales</taxon>
        <taxon>Roseobacteraceae</taxon>
        <taxon>Ruegeria</taxon>
    </lineage>
</organism>
<dbReference type="PANTHER" id="PTHR33376:SF7">
    <property type="entry name" value="C4-DICARBOXYLATE-BINDING PROTEIN DCTB"/>
    <property type="match status" value="1"/>
</dbReference>
<proteinExistence type="inferred from homology"/>
<evidence type="ECO:0000313" key="8">
    <source>
        <dbReference type="Proteomes" id="UP000319555"/>
    </source>
</evidence>
<evidence type="ECO:0000256" key="5">
    <source>
        <dbReference type="ARBA" id="ARBA00022764"/>
    </source>
</evidence>
<evidence type="ECO:0000313" key="7">
    <source>
        <dbReference type="EMBL" id="SMO82781.1"/>
    </source>
</evidence>
<dbReference type="Pfam" id="PF03480">
    <property type="entry name" value="DctP"/>
    <property type="match status" value="1"/>
</dbReference>
<evidence type="ECO:0000256" key="4">
    <source>
        <dbReference type="ARBA" id="ARBA00022729"/>
    </source>
</evidence>
<comment type="subcellular location">
    <subcellularLocation>
        <location evidence="1">Periplasm</location>
    </subcellularLocation>
</comment>
<evidence type="ECO:0000256" key="2">
    <source>
        <dbReference type="ARBA" id="ARBA00009023"/>
    </source>
</evidence>
<dbReference type="GO" id="GO:0055085">
    <property type="term" value="P:transmembrane transport"/>
    <property type="evidence" value="ECO:0007669"/>
    <property type="project" value="InterPro"/>
</dbReference>
<dbReference type="Gene3D" id="3.40.190.170">
    <property type="entry name" value="Bacterial extracellular solute-binding protein, family 7"/>
    <property type="match status" value="1"/>
</dbReference>
<sequence>MLNRFKKTVAIASLAAMSAGSVFASDEEFTFKIVSTAGDADSPQGKSITMWAERMSELSDGRITGQTFFQGELGGQQEVYDQMLRGNVDMLLEVPQTSYDERIGVMNLPYLVSTWEEANEAFSEGGWIEEIVNPLLADTGVKWFGAYPEGFGGVATAGGYATNYEDAKNLNMKVRAQTFFPIPQTINAMGFQAVPIDWNEVYTSIQTGVVSGDSGNVIYWDYEYFGDVLDYFVATQHRFNFSGVMMSNEVWNSLDMEDQAIVSQAAQEVIDKQFAEARAEDEKWIKTAQENGMEYIVPTDEEIGSWAKVVREQVWGEAEAVITTEIMDKVRASAPAFE</sequence>
<evidence type="ECO:0000256" key="1">
    <source>
        <dbReference type="ARBA" id="ARBA00004418"/>
    </source>
</evidence>
<reference evidence="7 8" key="1">
    <citation type="submission" date="2017-05" db="EMBL/GenBank/DDBJ databases">
        <authorList>
            <person name="Varghese N."/>
            <person name="Submissions S."/>
        </authorList>
    </citation>
    <scope>NUCLEOTIDE SEQUENCE [LARGE SCALE GENOMIC DNA]</scope>
    <source>
        <strain evidence="7 8">DSM 28009</strain>
    </source>
</reference>
<comment type="similarity">
    <text evidence="2">Belongs to the bacterial solute-binding protein 7 family.</text>
</comment>
<dbReference type="NCBIfam" id="NF037995">
    <property type="entry name" value="TRAP_S1"/>
    <property type="match status" value="1"/>
</dbReference>
<dbReference type="InterPro" id="IPR038404">
    <property type="entry name" value="TRAP_DctP_sf"/>
</dbReference>
<feature type="chain" id="PRO_5021961093" evidence="6">
    <location>
        <begin position="25"/>
        <end position="338"/>
    </location>
</feature>
<keyword evidence="8" id="KW-1185">Reference proteome</keyword>
<evidence type="ECO:0000256" key="6">
    <source>
        <dbReference type="SAM" id="SignalP"/>
    </source>
</evidence>
<keyword evidence="3" id="KW-0813">Transport</keyword>
<dbReference type="InterPro" id="IPR018389">
    <property type="entry name" value="DctP_fam"/>
</dbReference>
<feature type="signal peptide" evidence="6">
    <location>
        <begin position="1"/>
        <end position="24"/>
    </location>
</feature>
<dbReference type="Proteomes" id="UP000319555">
    <property type="component" value="Unassembled WGS sequence"/>
</dbReference>
<gene>
    <name evidence="7" type="ORF">SAMN06265380_11124</name>
</gene>
<name>A0A521EH27_9RHOB</name>
<dbReference type="RefSeq" id="WP_221929493.1">
    <property type="nucleotide sequence ID" value="NZ_FXTE01000011.1"/>
</dbReference>
<protein>
    <submittedName>
        <fullName evidence="7">TRAP-type C4-dicarboxylate transport system, substrate-binding protein</fullName>
    </submittedName>
</protein>
<dbReference type="GO" id="GO:0042597">
    <property type="term" value="C:periplasmic space"/>
    <property type="evidence" value="ECO:0007669"/>
    <property type="project" value="UniProtKB-SubCell"/>
</dbReference>
<keyword evidence="4 6" id="KW-0732">Signal</keyword>